<dbReference type="OrthoDB" id="8968505at2"/>
<dbReference type="Proteomes" id="UP000184395">
    <property type="component" value="Unassembled WGS sequence"/>
</dbReference>
<dbReference type="STRING" id="169427.SAMN05192548_102550"/>
<reference evidence="1 2" key="1">
    <citation type="submission" date="2016-11" db="EMBL/GenBank/DDBJ databases">
        <authorList>
            <person name="Jaros S."/>
            <person name="Januszkiewicz K."/>
            <person name="Wedrychowicz H."/>
        </authorList>
    </citation>
    <scope>NUCLEOTIDE SEQUENCE [LARGE SCALE GENOMIC DNA]</scope>
    <source>
        <strain evidence="1 2">LMG 20594</strain>
    </source>
</reference>
<name>A0A1M6T3Q8_9BURK</name>
<evidence type="ECO:0008006" key="3">
    <source>
        <dbReference type="Google" id="ProtNLM"/>
    </source>
</evidence>
<dbReference type="EMBL" id="FRAB01000025">
    <property type="protein sequence ID" value="SHK51625.1"/>
    <property type="molecule type" value="Genomic_DNA"/>
</dbReference>
<gene>
    <name evidence="1" type="ORF">SAMN05192548_102550</name>
</gene>
<dbReference type="AlphaFoldDB" id="A0A1M6T3Q8"/>
<organism evidence="1 2">
    <name type="scientific">Paraburkholderia terricola</name>
    <dbReference type="NCBI Taxonomy" id="169427"/>
    <lineage>
        <taxon>Bacteria</taxon>
        <taxon>Pseudomonadati</taxon>
        <taxon>Pseudomonadota</taxon>
        <taxon>Betaproteobacteria</taxon>
        <taxon>Burkholderiales</taxon>
        <taxon>Burkholderiaceae</taxon>
        <taxon>Paraburkholderia</taxon>
    </lineage>
</organism>
<accession>A0A1M6T3Q8</accession>
<evidence type="ECO:0000313" key="2">
    <source>
        <dbReference type="Proteomes" id="UP000184395"/>
    </source>
</evidence>
<proteinExistence type="predicted"/>
<evidence type="ECO:0000313" key="1">
    <source>
        <dbReference type="EMBL" id="SHK51625.1"/>
    </source>
</evidence>
<sequence>MEKRVSKANFKAKACELFRQVEMLGESVIVTDHGRPTIEVRRYPVQQKNPFDVLRAAVVRCVTD</sequence>
<dbReference type="RefSeq" id="WP_073430607.1">
    <property type="nucleotide sequence ID" value="NZ_CADFGY010000027.1"/>
</dbReference>
<protein>
    <recommendedName>
        <fullName evidence="3">Antitoxin Phd_YefM, type II toxin-antitoxin system</fullName>
    </recommendedName>
</protein>